<keyword evidence="3 4" id="KW-0408">Iron</keyword>
<keyword evidence="6" id="KW-0732">Signal</keyword>
<keyword evidence="1 4" id="KW-0349">Heme</keyword>
<evidence type="ECO:0000256" key="4">
    <source>
        <dbReference type="PROSITE-ProRule" id="PRU00433"/>
    </source>
</evidence>
<dbReference type="eggNOG" id="COG2010">
    <property type="taxonomic scope" value="Bacteria"/>
</dbReference>
<organism evidence="8 9">
    <name type="scientific">Novosphingobium lindaniclasticum LE124</name>
    <dbReference type="NCBI Taxonomy" id="1096930"/>
    <lineage>
        <taxon>Bacteria</taxon>
        <taxon>Pseudomonadati</taxon>
        <taxon>Pseudomonadota</taxon>
        <taxon>Alphaproteobacteria</taxon>
        <taxon>Sphingomonadales</taxon>
        <taxon>Sphingomonadaceae</taxon>
        <taxon>Novosphingobium</taxon>
    </lineage>
</organism>
<dbReference type="AlphaFoldDB" id="T0HFQ3"/>
<gene>
    <name evidence="8" type="ORF">L284_11280</name>
</gene>
<evidence type="ECO:0000313" key="9">
    <source>
        <dbReference type="Proteomes" id="UP000015527"/>
    </source>
</evidence>
<evidence type="ECO:0000256" key="5">
    <source>
        <dbReference type="SAM" id="MobiDB-lite"/>
    </source>
</evidence>
<feature type="signal peptide" evidence="6">
    <location>
        <begin position="1"/>
        <end position="24"/>
    </location>
</feature>
<keyword evidence="2 4" id="KW-0479">Metal-binding</keyword>
<protein>
    <recommendedName>
        <fullName evidence="7">Cytochrome c domain-containing protein</fullName>
    </recommendedName>
</protein>
<comment type="caution">
    <text evidence="8">The sequence shown here is derived from an EMBL/GenBank/DDBJ whole genome shotgun (WGS) entry which is preliminary data.</text>
</comment>
<accession>T0HFQ3</accession>
<name>T0HFQ3_9SPHN</name>
<evidence type="ECO:0000256" key="2">
    <source>
        <dbReference type="ARBA" id="ARBA00022723"/>
    </source>
</evidence>
<keyword evidence="9" id="KW-1185">Reference proteome</keyword>
<evidence type="ECO:0000256" key="6">
    <source>
        <dbReference type="SAM" id="SignalP"/>
    </source>
</evidence>
<dbReference type="SUPFAM" id="SSF46626">
    <property type="entry name" value="Cytochrome c"/>
    <property type="match status" value="1"/>
</dbReference>
<proteinExistence type="predicted"/>
<dbReference type="PROSITE" id="PS51257">
    <property type="entry name" value="PROKAR_LIPOPROTEIN"/>
    <property type="match status" value="1"/>
</dbReference>
<dbReference type="GO" id="GO:0009055">
    <property type="term" value="F:electron transfer activity"/>
    <property type="evidence" value="ECO:0007669"/>
    <property type="project" value="InterPro"/>
</dbReference>
<dbReference type="InterPro" id="IPR036909">
    <property type="entry name" value="Cyt_c-like_dom_sf"/>
</dbReference>
<reference evidence="8 9" key="1">
    <citation type="journal article" date="2013" name="Genome Announc.">
        <title>Genome Sequence of Novosphingobium lindaniclasticum LE124T, Isolated from a Hexachlorocyclohexane Dumpsite.</title>
        <authorList>
            <person name="Saxena A."/>
            <person name="Nayyar N."/>
            <person name="Sangwan N."/>
            <person name="Kumari R."/>
            <person name="Khurana J.P."/>
            <person name="Lal R."/>
        </authorList>
    </citation>
    <scope>NUCLEOTIDE SEQUENCE [LARGE SCALE GENOMIC DNA]</scope>
    <source>
        <strain evidence="8 9">LE124</strain>
    </source>
</reference>
<dbReference type="PATRIC" id="fig|1096930.3.peg.2238"/>
<feature type="domain" description="Cytochrome c" evidence="7">
    <location>
        <begin position="52"/>
        <end position="127"/>
    </location>
</feature>
<dbReference type="PROSITE" id="PS51007">
    <property type="entry name" value="CYTC"/>
    <property type="match status" value="1"/>
</dbReference>
<dbReference type="Proteomes" id="UP000015527">
    <property type="component" value="Unassembled WGS sequence"/>
</dbReference>
<dbReference type="OrthoDB" id="9811281at2"/>
<dbReference type="Gene3D" id="1.10.760.10">
    <property type="entry name" value="Cytochrome c-like domain"/>
    <property type="match status" value="1"/>
</dbReference>
<dbReference type="InterPro" id="IPR009056">
    <property type="entry name" value="Cyt_c-like_dom"/>
</dbReference>
<sequence>MRVRGATILAPVALLALAACTNEARTLGPSLPQTAPAGNADPRVPAYQANLYQVAQGGRYFMWYGCSGCHDDSARGAANLSDGRWRRGGGFADVYRAIARHRPAPAYEATVPVEQLWQLTAYVRDLPAHHPEKRRRVTLDQEGEPQGSQWSGPQ</sequence>
<evidence type="ECO:0000259" key="7">
    <source>
        <dbReference type="PROSITE" id="PS51007"/>
    </source>
</evidence>
<dbReference type="GO" id="GO:0046872">
    <property type="term" value="F:metal ion binding"/>
    <property type="evidence" value="ECO:0007669"/>
    <property type="project" value="UniProtKB-KW"/>
</dbReference>
<evidence type="ECO:0000313" key="8">
    <source>
        <dbReference type="EMBL" id="EQB15211.1"/>
    </source>
</evidence>
<dbReference type="EMBL" id="ATHL01000076">
    <property type="protein sequence ID" value="EQB15211.1"/>
    <property type="molecule type" value="Genomic_DNA"/>
</dbReference>
<evidence type="ECO:0000256" key="3">
    <source>
        <dbReference type="ARBA" id="ARBA00023004"/>
    </source>
</evidence>
<dbReference type="GO" id="GO:0020037">
    <property type="term" value="F:heme binding"/>
    <property type="evidence" value="ECO:0007669"/>
    <property type="project" value="InterPro"/>
</dbReference>
<feature type="region of interest" description="Disordered" evidence="5">
    <location>
        <begin position="132"/>
        <end position="154"/>
    </location>
</feature>
<evidence type="ECO:0000256" key="1">
    <source>
        <dbReference type="ARBA" id="ARBA00022617"/>
    </source>
</evidence>
<dbReference type="RefSeq" id="WP_021234103.1">
    <property type="nucleotide sequence ID" value="NZ_ATHL01000076.1"/>
</dbReference>
<feature type="chain" id="PRO_5004563881" description="Cytochrome c domain-containing protein" evidence="6">
    <location>
        <begin position="25"/>
        <end position="154"/>
    </location>
</feature>